<evidence type="ECO:0000313" key="2">
    <source>
        <dbReference type="EMBL" id="KAF1962310.1"/>
    </source>
</evidence>
<keyword evidence="3" id="KW-1185">Reference proteome</keyword>
<feature type="compositionally biased region" description="Basic and acidic residues" evidence="1">
    <location>
        <begin position="167"/>
        <end position="178"/>
    </location>
</feature>
<name>A0A6A5UDC4_9PLEO</name>
<sequence>MSGSASAASVLNPPLLKTKHCACMNQALNLRQGRMGRRFDGCRTYYVRRKQCGEKNAQSNTCEALSLTGHSTEERSEYKGGCKRTTRSDDSVATRPKREIGERLHYRRAECVVHVSDNYCMSTLYVCLLAAASGKSMLEYAIDAMPDANNNNDGMESRNDRTFRMISRPRDGAGEDRSACTPLLSGKTPHGTKRLRGSGAPIPSSSRVPRSPPPSITSSPSSFPFCNPCIPVGGKSWLLEMVLSSPIVRKVTL</sequence>
<gene>
    <name evidence="2" type="ORF">CC80DRAFT_158847</name>
</gene>
<evidence type="ECO:0000256" key="1">
    <source>
        <dbReference type="SAM" id="MobiDB-lite"/>
    </source>
</evidence>
<reference evidence="2" key="1">
    <citation type="journal article" date="2020" name="Stud. Mycol.">
        <title>101 Dothideomycetes genomes: a test case for predicting lifestyles and emergence of pathogens.</title>
        <authorList>
            <person name="Haridas S."/>
            <person name="Albert R."/>
            <person name="Binder M."/>
            <person name="Bloem J."/>
            <person name="Labutti K."/>
            <person name="Salamov A."/>
            <person name="Andreopoulos B."/>
            <person name="Baker S."/>
            <person name="Barry K."/>
            <person name="Bills G."/>
            <person name="Bluhm B."/>
            <person name="Cannon C."/>
            <person name="Castanera R."/>
            <person name="Culley D."/>
            <person name="Daum C."/>
            <person name="Ezra D."/>
            <person name="Gonzalez J."/>
            <person name="Henrissat B."/>
            <person name="Kuo A."/>
            <person name="Liang C."/>
            <person name="Lipzen A."/>
            <person name="Lutzoni F."/>
            <person name="Magnuson J."/>
            <person name="Mondo S."/>
            <person name="Nolan M."/>
            <person name="Ohm R."/>
            <person name="Pangilinan J."/>
            <person name="Park H.-J."/>
            <person name="Ramirez L."/>
            <person name="Alfaro M."/>
            <person name="Sun H."/>
            <person name="Tritt A."/>
            <person name="Yoshinaga Y."/>
            <person name="Zwiers L.-H."/>
            <person name="Turgeon B."/>
            <person name="Goodwin S."/>
            <person name="Spatafora J."/>
            <person name="Crous P."/>
            <person name="Grigoriev I."/>
        </authorList>
    </citation>
    <scope>NUCLEOTIDE SEQUENCE</scope>
    <source>
        <strain evidence="2">CBS 675.92</strain>
    </source>
</reference>
<dbReference type="Proteomes" id="UP000800035">
    <property type="component" value="Unassembled WGS sequence"/>
</dbReference>
<feature type="region of interest" description="Disordered" evidence="1">
    <location>
        <begin position="167"/>
        <end position="220"/>
    </location>
</feature>
<protein>
    <submittedName>
        <fullName evidence="2">Uncharacterized protein</fullName>
    </submittedName>
</protein>
<evidence type="ECO:0000313" key="3">
    <source>
        <dbReference type="Proteomes" id="UP000800035"/>
    </source>
</evidence>
<accession>A0A6A5UDC4</accession>
<proteinExistence type="predicted"/>
<dbReference type="OrthoDB" id="5213892at2759"/>
<dbReference type="AlphaFoldDB" id="A0A6A5UDC4"/>
<dbReference type="EMBL" id="ML976979">
    <property type="protein sequence ID" value="KAF1962310.1"/>
    <property type="molecule type" value="Genomic_DNA"/>
</dbReference>
<organism evidence="2 3">
    <name type="scientific">Byssothecium circinans</name>
    <dbReference type="NCBI Taxonomy" id="147558"/>
    <lineage>
        <taxon>Eukaryota</taxon>
        <taxon>Fungi</taxon>
        <taxon>Dikarya</taxon>
        <taxon>Ascomycota</taxon>
        <taxon>Pezizomycotina</taxon>
        <taxon>Dothideomycetes</taxon>
        <taxon>Pleosporomycetidae</taxon>
        <taxon>Pleosporales</taxon>
        <taxon>Massarineae</taxon>
        <taxon>Massarinaceae</taxon>
        <taxon>Byssothecium</taxon>
    </lineage>
</organism>